<dbReference type="InterPro" id="IPR001387">
    <property type="entry name" value="Cro/C1-type_HTH"/>
</dbReference>
<dbReference type="InterPro" id="IPR043917">
    <property type="entry name" value="DUF5753"/>
</dbReference>
<dbReference type="Pfam" id="PF13560">
    <property type="entry name" value="HTH_31"/>
    <property type="match status" value="1"/>
</dbReference>
<dbReference type="PROSITE" id="PS50943">
    <property type="entry name" value="HTH_CROC1"/>
    <property type="match status" value="1"/>
</dbReference>
<evidence type="ECO:0000259" key="1">
    <source>
        <dbReference type="PROSITE" id="PS50943"/>
    </source>
</evidence>
<name>A0A317DNE7_9ACTN</name>
<proteinExistence type="predicted"/>
<sequence>MEAVGISPSEYLLRELRRRRTAAGLTQAQLGERVFCSDSQVSAIETGCKPPTLSYLTAVDEALATDGYFATLWDELVKGDAAPVWLREWIEIEREAIALRWYEHAFVPGLLQTEGYARATFRAARVPTSQLDQRVAARMERQAVLSRDPAPQLFVVLDEMVVRRACGGSDVMAEQLEHLMACAQQPHIQLHIVPTSAGIYSGLAGAFILADLPDGSRAGYVDNQLAAQIVEQPDGVASLGLSWDAVRGEALPLGLTLDVLQEAAKTWT</sequence>
<dbReference type="OrthoDB" id="3422637at2"/>
<feature type="domain" description="HTH cro/C1-type" evidence="1">
    <location>
        <begin position="16"/>
        <end position="69"/>
    </location>
</feature>
<dbReference type="SMART" id="SM00530">
    <property type="entry name" value="HTH_XRE"/>
    <property type="match status" value="1"/>
</dbReference>
<dbReference type="SUPFAM" id="SSF47413">
    <property type="entry name" value="lambda repressor-like DNA-binding domains"/>
    <property type="match status" value="1"/>
</dbReference>
<gene>
    <name evidence="2" type="ORF">DKT69_17105</name>
</gene>
<comment type="caution">
    <text evidence="2">The sequence shown here is derived from an EMBL/GenBank/DDBJ whole genome shotgun (WGS) entry which is preliminary data.</text>
</comment>
<evidence type="ECO:0000313" key="2">
    <source>
        <dbReference type="EMBL" id="PWR14313.1"/>
    </source>
</evidence>
<dbReference type="Gene3D" id="1.10.260.40">
    <property type="entry name" value="lambda repressor-like DNA-binding domains"/>
    <property type="match status" value="1"/>
</dbReference>
<dbReference type="AlphaFoldDB" id="A0A317DNE7"/>
<protein>
    <submittedName>
        <fullName evidence="2">XRE family transcriptional regulator</fullName>
    </submittedName>
</protein>
<accession>A0A317DNE7</accession>
<reference evidence="2 3" key="1">
    <citation type="submission" date="2018-05" db="EMBL/GenBank/DDBJ databases">
        <title>Micromonosporas from Atacama Desert.</title>
        <authorList>
            <person name="Carro L."/>
            <person name="Golinska P."/>
            <person name="Klenk H.-P."/>
            <person name="Goodfellow M."/>
        </authorList>
    </citation>
    <scope>NUCLEOTIDE SEQUENCE [LARGE SCALE GENOMIC DNA]</scope>
    <source>
        <strain evidence="2 3">4G51</strain>
    </source>
</reference>
<dbReference type="Pfam" id="PF19054">
    <property type="entry name" value="DUF5753"/>
    <property type="match status" value="1"/>
</dbReference>
<dbReference type="InterPro" id="IPR010982">
    <property type="entry name" value="Lambda_DNA-bd_dom_sf"/>
</dbReference>
<organism evidence="2 3">
    <name type="scientific">Micromonospora sicca</name>
    <dbReference type="NCBI Taxonomy" id="2202420"/>
    <lineage>
        <taxon>Bacteria</taxon>
        <taxon>Bacillati</taxon>
        <taxon>Actinomycetota</taxon>
        <taxon>Actinomycetes</taxon>
        <taxon>Micromonosporales</taxon>
        <taxon>Micromonosporaceae</taxon>
        <taxon>Micromonospora</taxon>
    </lineage>
</organism>
<dbReference type="GO" id="GO:0003677">
    <property type="term" value="F:DNA binding"/>
    <property type="evidence" value="ECO:0007669"/>
    <property type="project" value="InterPro"/>
</dbReference>
<dbReference type="CDD" id="cd00093">
    <property type="entry name" value="HTH_XRE"/>
    <property type="match status" value="1"/>
</dbReference>
<dbReference type="Proteomes" id="UP000246050">
    <property type="component" value="Unassembled WGS sequence"/>
</dbReference>
<dbReference type="EMBL" id="QGKS01000239">
    <property type="protein sequence ID" value="PWR14313.1"/>
    <property type="molecule type" value="Genomic_DNA"/>
</dbReference>
<evidence type="ECO:0000313" key="3">
    <source>
        <dbReference type="Proteomes" id="UP000246050"/>
    </source>
</evidence>